<sequence length="122" mass="13789">MNQKPEEGMPLASWRTGGTRDFSGWTLGKVVTDIREVSVDDILLVDNEQFDAMNLCRVTEFPAYPPGAEGSRFYATLVNPENTAIGRLGVGHEAEFCVWDYELQQNFGSRYFRVHRSVQRAA</sequence>
<geneLocation type="plasmid" evidence="1">
    <name>pM7012</name>
</geneLocation>
<dbReference type="RefSeq" id="WP_023842354.1">
    <property type="nucleotide sequence ID" value="NC_022995.1"/>
</dbReference>
<evidence type="ECO:0000313" key="1">
    <source>
        <dbReference type="EMBL" id="BAO18811.1"/>
    </source>
</evidence>
<keyword evidence="1" id="KW-0614">Plasmid</keyword>
<proteinExistence type="predicted"/>
<accession>V5YPF1</accession>
<protein>
    <submittedName>
        <fullName evidence="1">Uncharacterized protein</fullName>
    </submittedName>
</protein>
<organism evidence="1">
    <name type="scientific">Burkholderia sp. M701</name>
    <dbReference type="NCBI Taxonomy" id="326454"/>
    <lineage>
        <taxon>Bacteria</taxon>
        <taxon>Pseudomonadati</taxon>
        <taxon>Pseudomonadota</taxon>
        <taxon>Betaproteobacteria</taxon>
        <taxon>Burkholderiales</taxon>
        <taxon>Burkholderiaceae</taxon>
        <taxon>Burkholderia</taxon>
    </lineage>
</organism>
<reference evidence="1" key="1">
    <citation type="journal article" date="2014" name="Microbiology">
        <title>A 2,4-dichlorophenoxyacetic acid degradation plasmid pM7012 discloses distribution of an unclassified megaplasmid group across bacterial species.</title>
        <authorList>
            <person name="Sakai Y."/>
            <person name="Ogawa N."/>
            <person name="Shimomura Y."/>
            <person name="Fujii T."/>
        </authorList>
    </citation>
    <scope>NUCLEOTIDE SEQUENCE</scope>
    <source>
        <strain evidence="1">M701</strain>
    </source>
</reference>
<name>V5YPF1_9BURK</name>
<dbReference type="AlphaFoldDB" id="V5YPF1"/>
<dbReference type="EMBL" id="AB853026">
    <property type="protein sequence ID" value="BAO18811.1"/>
    <property type="molecule type" value="Genomic_DNA"/>
</dbReference>
<reference evidence="1" key="2">
    <citation type="submission" date="2024-06" db="EMBL/GenBank/DDBJ databases">
        <authorList>
            <person name="Sakai Y."/>
            <person name="Fujii T."/>
        </authorList>
    </citation>
    <scope>NUCLEOTIDE SEQUENCE</scope>
    <source>
        <strain evidence="1">M701</strain>
        <plasmid evidence="1">pM7012</plasmid>
    </source>
</reference>